<keyword evidence="4" id="KW-0689">Ribosomal protein</keyword>
<evidence type="ECO:0000256" key="1">
    <source>
        <dbReference type="ARBA" id="ARBA00010254"/>
    </source>
</evidence>
<keyword evidence="2" id="KW-0699">rRNA-binding</keyword>
<sequence length="86" mass="10015">MPKRLLSGKVVSSKNNKSIVVEVTRRVKHKLYKKIIKRVKRYHAHDEANVYKIGDNVTIQETKPISKMKSWITYNSSSNIKESETK</sequence>
<dbReference type="EMBL" id="UINC01003022">
    <property type="protein sequence ID" value="SVA02599.1"/>
    <property type="molecule type" value="Genomic_DNA"/>
</dbReference>
<dbReference type="GO" id="GO:0006412">
    <property type="term" value="P:translation"/>
    <property type="evidence" value="ECO:0007669"/>
    <property type="project" value="InterPro"/>
</dbReference>
<dbReference type="InterPro" id="IPR000266">
    <property type="entry name" value="Ribosomal_uS17"/>
</dbReference>
<evidence type="ECO:0000256" key="3">
    <source>
        <dbReference type="ARBA" id="ARBA00022884"/>
    </source>
</evidence>
<dbReference type="GO" id="GO:0022627">
    <property type="term" value="C:cytosolic small ribosomal subunit"/>
    <property type="evidence" value="ECO:0007669"/>
    <property type="project" value="TreeGrafter"/>
</dbReference>
<dbReference type="HAMAP" id="MF_01345_B">
    <property type="entry name" value="Ribosomal_uS17_B"/>
    <property type="match status" value="1"/>
</dbReference>
<dbReference type="GO" id="GO:0019843">
    <property type="term" value="F:rRNA binding"/>
    <property type="evidence" value="ECO:0007669"/>
    <property type="project" value="UniProtKB-KW"/>
</dbReference>
<evidence type="ECO:0000256" key="2">
    <source>
        <dbReference type="ARBA" id="ARBA00022730"/>
    </source>
</evidence>
<organism evidence="6">
    <name type="scientific">marine metagenome</name>
    <dbReference type="NCBI Taxonomy" id="408172"/>
    <lineage>
        <taxon>unclassified sequences</taxon>
        <taxon>metagenomes</taxon>
        <taxon>ecological metagenomes</taxon>
    </lineage>
</organism>
<protein>
    <recommendedName>
        <fullName evidence="7">30S ribosomal protein S17</fullName>
    </recommendedName>
</protein>
<comment type="similarity">
    <text evidence="1">Belongs to the universal ribosomal protein uS17 family.</text>
</comment>
<dbReference type="PRINTS" id="PR00973">
    <property type="entry name" value="RIBOSOMALS17"/>
</dbReference>
<dbReference type="PANTHER" id="PTHR10744">
    <property type="entry name" value="40S RIBOSOMAL PROTEIN S11 FAMILY MEMBER"/>
    <property type="match status" value="1"/>
</dbReference>
<evidence type="ECO:0008006" key="7">
    <source>
        <dbReference type="Google" id="ProtNLM"/>
    </source>
</evidence>
<gene>
    <name evidence="6" type="ORF">METZ01_LOCUS55453</name>
</gene>
<dbReference type="CDD" id="cd00364">
    <property type="entry name" value="Ribosomal_uS17"/>
    <property type="match status" value="1"/>
</dbReference>
<dbReference type="Gene3D" id="2.40.50.140">
    <property type="entry name" value="Nucleic acid-binding proteins"/>
    <property type="match status" value="1"/>
</dbReference>
<evidence type="ECO:0000256" key="5">
    <source>
        <dbReference type="ARBA" id="ARBA00023274"/>
    </source>
</evidence>
<evidence type="ECO:0000313" key="6">
    <source>
        <dbReference type="EMBL" id="SVA02599.1"/>
    </source>
</evidence>
<dbReference type="InterPro" id="IPR019984">
    <property type="entry name" value="Ribosomal_uS17_bact/chlr"/>
</dbReference>
<dbReference type="PANTHER" id="PTHR10744:SF1">
    <property type="entry name" value="SMALL RIBOSOMAL SUBUNIT PROTEIN US17M"/>
    <property type="match status" value="1"/>
</dbReference>
<dbReference type="AlphaFoldDB" id="A0A381SGI2"/>
<dbReference type="PROSITE" id="PS00056">
    <property type="entry name" value="RIBOSOMAL_S17"/>
    <property type="match status" value="1"/>
</dbReference>
<keyword evidence="5" id="KW-0687">Ribonucleoprotein</keyword>
<dbReference type="Pfam" id="PF00366">
    <property type="entry name" value="Ribosomal_S17"/>
    <property type="match status" value="1"/>
</dbReference>
<dbReference type="SUPFAM" id="SSF50249">
    <property type="entry name" value="Nucleic acid-binding proteins"/>
    <property type="match status" value="1"/>
</dbReference>
<keyword evidence="3" id="KW-0694">RNA-binding</keyword>
<dbReference type="NCBIfam" id="NF004123">
    <property type="entry name" value="PRK05610.1"/>
    <property type="match status" value="1"/>
</dbReference>
<name>A0A381SGI2_9ZZZZ</name>
<dbReference type="GO" id="GO:0003735">
    <property type="term" value="F:structural constituent of ribosome"/>
    <property type="evidence" value="ECO:0007669"/>
    <property type="project" value="InterPro"/>
</dbReference>
<dbReference type="NCBIfam" id="TIGR03635">
    <property type="entry name" value="uS17_bact"/>
    <property type="match status" value="1"/>
</dbReference>
<dbReference type="InterPro" id="IPR019979">
    <property type="entry name" value="Ribosomal_uS17_CS"/>
</dbReference>
<dbReference type="InterPro" id="IPR012340">
    <property type="entry name" value="NA-bd_OB-fold"/>
</dbReference>
<reference evidence="6" key="1">
    <citation type="submission" date="2018-05" db="EMBL/GenBank/DDBJ databases">
        <authorList>
            <person name="Lanie J.A."/>
            <person name="Ng W.-L."/>
            <person name="Kazmierczak K.M."/>
            <person name="Andrzejewski T.M."/>
            <person name="Davidsen T.M."/>
            <person name="Wayne K.J."/>
            <person name="Tettelin H."/>
            <person name="Glass J.I."/>
            <person name="Rusch D."/>
            <person name="Podicherti R."/>
            <person name="Tsui H.-C.T."/>
            <person name="Winkler M.E."/>
        </authorList>
    </citation>
    <scope>NUCLEOTIDE SEQUENCE</scope>
</reference>
<accession>A0A381SGI2</accession>
<proteinExistence type="inferred from homology"/>
<evidence type="ECO:0000256" key="4">
    <source>
        <dbReference type="ARBA" id="ARBA00022980"/>
    </source>
</evidence>